<dbReference type="SUPFAM" id="SSF52799">
    <property type="entry name" value="(Phosphotyrosine protein) phosphatases II"/>
    <property type="match status" value="1"/>
</dbReference>
<evidence type="ECO:0000256" key="4">
    <source>
        <dbReference type="ARBA" id="ARBA00022912"/>
    </source>
</evidence>
<evidence type="ECO:0000259" key="5">
    <source>
        <dbReference type="PROSITE" id="PS50054"/>
    </source>
</evidence>
<dbReference type="Pfam" id="PF00782">
    <property type="entry name" value="DSPc"/>
    <property type="match status" value="1"/>
</dbReference>
<dbReference type="Proteomes" id="UP001302126">
    <property type="component" value="Unassembled WGS sequence"/>
</dbReference>
<dbReference type="InterPro" id="IPR000387">
    <property type="entry name" value="Tyr_Pase_dom"/>
</dbReference>
<dbReference type="PROSITE" id="PS50054">
    <property type="entry name" value="TYR_PHOSPHATASE_DUAL"/>
    <property type="match status" value="1"/>
</dbReference>
<dbReference type="PROSITE" id="PS00383">
    <property type="entry name" value="TYR_PHOSPHATASE_1"/>
    <property type="match status" value="1"/>
</dbReference>
<dbReference type="GO" id="GO:0004725">
    <property type="term" value="F:protein tyrosine phosphatase activity"/>
    <property type="evidence" value="ECO:0007669"/>
    <property type="project" value="UniProtKB-EC"/>
</dbReference>
<evidence type="ECO:0000256" key="2">
    <source>
        <dbReference type="ARBA" id="ARBA00013064"/>
    </source>
</evidence>
<name>A0AAN7AE71_9PEZI</name>
<dbReference type="Gene3D" id="3.90.190.10">
    <property type="entry name" value="Protein tyrosine phosphatase superfamily"/>
    <property type="match status" value="1"/>
</dbReference>
<evidence type="ECO:0000313" key="7">
    <source>
        <dbReference type="EMBL" id="KAK4183294.1"/>
    </source>
</evidence>
<dbReference type="PROSITE" id="PS50056">
    <property type="entry name" value="TYR_PHOSPHATASE_2"/>
    <property type="match status" value="1"/>
</dbReference>
<feature type="domain" description="Tyrosine specific protein phosphatases" evidence="6">
    <location>
        <begin position="123"/>
        <end position="187"/>
    </location>
</feature>
<accession>A0AAN7AE71</accession>
<dbReference type="CDD" id="cd14498">
    <property type="entry name" value="DSP"/>
    <property type="match status" value="1"/>
</dbReference>
<gene>
    <name evidence="7" type="ORF">QBC35DRAFT_508320</name>
</gene>
<comment type="similarity">
    <text evidence="1">Belongs to the protein-tyrosine phosphatase family. Non-receptor class dual specificity subfamily.</text>
</comment>
<evidence type="ECO:0000256" key="1">
    <source>
        <dbReference type="ARBA" id="ARBA00008601"/>
    </source>
</evidence>
<dbReference type="GO" id="GO:0008138">
    <property type="term" value="F:protein tyrosine/serine/threonine phosphatase activity"/>
    <property type="evidence" value="ECO:0007669"/>
    <property type="project" value="TreeGrafter"/>
</dbReference>
<dbReference type="InterPro" id="IPR016130">
    <property type="entry name" value="Tyr_Pase_AS"/>
</dbReference>
<evidence type="ECO:0000313" key="8">
    <source>
        <dbReference type="Proteomes" id="UP001302126"/>
    </source>
</evidence>
<keyword evidence="4" id="KW-0904">Protein phosphatase</keyword>
<proteinExistence type="inferred from homology"/>
<feature type="domain" description="Tyrosine-protein phosphatase" evidence="5">
    <location>
        <begin position="34"/>
        <end position="209"/>
    </location>
</feature>
<reference evidence="7" key="2">
    <citation type="submission" date="2023-05" db="EMBL/GenBank/DDBJ databases">
        <authorList>
            <consortium name="Lawrence Berkeley National Laboratory"/>
            <person name="Steindorff A."/>
            <person name="Hensen N."/>
            <person name="Bonometti L."/>
            <person name="Westerberg I."/>
            <person name="Brannstrom I.O."/>
            <person name="Guillou S."/>
            <person name="Cros-Aarteil S."/>
            <person name="Calhoun S."/>
            <person name="Haridas S."/>
            <person name="Kuo A."/>
            <person name="Mondo S."/>
            <person name="Pangilinan J."/>
            <person name="Riley R."/>
            <person name="Labutti K."/>
            <person name="Andreopoulos B."/>
            <person name="Lipzen A."/>
            <person name="Chen C."/>
            <person name="Yanf M."/>
            <person name="Daum C."/>
            <person name="Ng V."/>
            <person name="Clum A."/>
            <person name="Ohm R."/>
            <person name="Martin F."/>
            <person name="Silar P."/>
            <person name="Natvig D."/>
            <person name="Lalanne C."/>
            <person name="Gautier V."/>
            <person name="Ament-Velasquez S.L."/>
            <person name="Kruys A."/>
            <person name="Hutchinson M.I."/>
            <person name="Powell A.J."/>
            <person name="Barry K."/>
            <person name="Miller A.N."/>
            <person name="Grigoriev I.V."/>
            <person name="Debuchy R."/>
            <person name="Gladieux P."/>
            <person name="Thoren M.H."/>
            <person name="Johannesson H."/>
        </authorList>
    </citation>
    <scope>NUCLEOTIDE SEQUENCE</scope>
    <source>
        <strain evidence="7">PSN309</strain>
    </source>
</reference>
<evidence type="ECO:0000256" key="3">
    <source>
        <dbReference type="ARBA" id="ARBA00022801"/>
    </source>
</evidence>
<sequence length="257" mass="29103">MPHSSTPGNLSDHWHLGDEIKAHQFPSKQRHRASITQIEDYLYIGDHASSVSIPTLMKHGITAMVSLAHSRSPEWSRPANRKLIPASQHLFVKCDDSPQQDILGKLNEICDFIDAHTGLPTVDEVLEQIGLTDVDERVGEEVSTPRKVLVHCSMGVSRSGAVVVAYLMRKYPKKGLKKVLREVRRKRRAVDPSANFMEQLRVWQEIGYEAWEEGEGGKKVPVEGYRTFLERRALSQTPRSWTEDEISGLRQCSSSFF</sequence>
<comment type="caution">
    <text evidence="7">The sequence shown here is derived from an EMBL/GenBank/DDBJ whole genome shotgun (WGS) entry which is preliminary data.</text>
</comment>
<dbReference type="SMART" id="SM00195">
    <property type="entry name" value="DSPc"/>
    <property type="match status" value="1"/>
</dbReference>
<keyword evidence="3" id="KW-0378">Hydrolase</keyword>
<organism evidence="7 8">
    <name type="scientific">Podospora australis</name>
    <dbReference type="NCBI Taxonomy" id="1536484"/>
    <lineage>
        <taxon>Eukaryota</taxon>
        <taxon>Fungi</taxon>
        <taxon>Dikarya</taxon>
        <taxon>Ascomycota</taxon>
        <taxon>Pezizomycotina</taxon>
        <taxon>Sordariomycetes</taxon>
        <taxon>Sordariomycetidae</taxon>
        <taxon>Sordariales</taxon>
        <taxon>Podosporaceae</taxon>
        <taxon>Podospora</taxon>
    </lineage>
</organism>
<keyword evidence="8" id="KW-1185">Reference proteome</keyword>
<dbReference type="EMBL" id="MU864560">
    <property type="protein sequence ID" value="KAK4183294.1"/>
    <property type="molecule type" value="Genomic_DNA"/>
</dbReference>
<dbReference type="EC" id="3.1.3.48" evidence="2"/>
<dbReference type="AlphaFoldDB" id="A0AAN7AE71"/>
<dbReference type="InterPro" id="IPR000340">
    <property type="entry name" value="Dual-sp_phosphatase_cat-dom"/>
</dbReference>
<dbReference type="InterPro" id="IPR020422">
    <property type="entry name" value="TYR_PHOSPHATASE_DUAL_dom"/>
</dbReference>
<protein>
    <recommendedName>
        <fullName evidence="2">protein-tyrosine-phosphatase</fullName>
        <ecNumber evidence="2">3.1.3.48</ecNumber>
    </recommendedName>
</protein>
<reference evidence="7" key="1">
    <citation type="journal article" date="2023" name="Mol. Phylogenet. Evol.">
        <title>Genome-scale phylogeny and comparative genomics of the fungal order Sordariales.</title>
        <authorList>
            <person name="Hensen N."/>
            <person name="Bonometti L."/>
            <person name="Westerberg I."/>
            <person name="Brannstrom I.O."/>
            <person name="Guillou S."/>
            <person name="Cros-Aarteil S."/>
            <person name="Calhoun S."/>
            <person name="Haridas S."/>
            <person name="Kuo A."/>
            <person name="Mondo S."/>
            <person name="Pangilinan J."/>
            <person name="Riley R."/>
            <person name="LaButti K."/>
            <person name="Andreopoulos B."/>
            <person name="Lipzen A."/>
            <person name="Chen C."/>
            <person name="Yan M."/>
            <person name="Daum C."/>
            <person name="Ng V."/>
            <person name="Clum A."/>
            <person name="Steindorff A."/>
            <person name="Ohm R.A."/>
            <person name="Martin F."/>
            <person name="Silar P."/>
            <person name="Natvig D.O."/>
            <person name="Lalanne C."/>
            <person name="Gautier V."/>
            <person name="Ament-Velasquez S.L."/>
            <person name="Kruys A."/>
            <person name="Hutchinson M.I."/>
            <person name="Powell A.J."/>
            <person name="Barry K."/>
            <person name="Miller A.N."/>
            <person name="Grigoriev I.V."/>
            <person name="Debuchy R."/>
            <person name="Gladieux P."/>
            <person name="Hiltunen Thoren M."/>
            <person name="Johannesson H."/>
        </authorList>
    </citation>
    <scope>NUCLEOTIDE SEQUENCE</scope>
    <source>
        <strain evidence="7">PSN309</strain>
    </source>
</reference>
<dbReference type="InterPro" id="IPR029021">
    <property type="entry name" value="Prot-tyrosine_phosphatase-like"/>
</dbReference>
<dbReference type="PANTHER" id="PTHR45848:SF4">
    <property type="entry name" value="DUAL SPECIFICITY PROTEIN PHOSPHATASE 12"/>
    <property type="match status" value="1"/>
</dbReference>
<evidence type="ECO:0000259" key="6">
    <source>
        <dbReference type="PROSITE" id="PS50056"/>
    </source>
</evidence>
<dbReference type="PANTHER" id="PTHR45848">
    <property type="entry name" value="DUAL SPECIFICITY PROTEIN PHOSPHATASE 12 FAMILY MEMBER"/>
    <property type="match status" value="1"/>
</dbReference>